<evidence type="ECO:0000256" key="1">
    <source>
        <dbReference type="ARBA" id="ARBA00007218"/>
    </source>
</evidence>
<protein>
    <submittedName>
        <fullName evidence="2">Protein FAM98A</fullName>
    </submittedName>
</protein>
<name>A0A8J4YKM4_CHIOP</name>
<evidence type="ECO:0000313" key="2">
    <source>
        <dbReference type="EMBL" id="KAG0729867.1"/>
    </source>
</evidence>
<dbReference type="AlphaFoldDB" id="A0A8J4YKM4"/>
<dbReference type="PANTHER" id="PTHR31353:SF1">
    <property type="entry name" value="PROTEIN FAM98B"/>
    <property type="match status" value="1"/>
</dbReference>
<proteinExistence type="inferred from homology"/>
<dbReference type="Proteomes" id="UP000770661">
    <property type="component" value="Unassembled WGS sequence"/>
</dbReference>
<dbReference type="GO" id="GO:0072669">
    <property type="term" value="C:tRNA-splicing ligase complex"/>
    <property type="evidence" value="ECO:0007669"/>
    <property type="project" value="TreeGrafter"/>
</dbReference>
<reference evidence="2" key="1">
    <citation type="submission" date="2020-07" db="EMBL/GenBank/DDBJ databases">
        <title>The High-quality genome of the commercially important snow crab, Chionoecetes opilio.</title>
        <authorList>
            <person name="Jeong J.-H."/>
            <person name="Ryu S."/>
        </authorList>
    </citation>
    <scope>NUCLEOTIDE SEQUENCE</scope>
    <source>
        <strain evidence="2">MADBK_172401_WGS</strain>
        <tissue evidence="2">Digestive gland</tissue>
    </source>
</reference>
<dbReference type="PANTHER" id="PTHR31353">
    <property type="entry name" value="FAM98"/>
    <property type="match status" value="1"/>
</dbReference>
<dbReference type="EMBL" id="JACEEZ010000722">
    <property type="protein sequence ID" value="KAG0729867.1"/>
    <property type="molecule type" value="Genomic_DNA"/>
</dbReference>
<gene>
    <name evidence="2" type="primary">FAM98A</name>
    <name evidence="2" type="ORF">GWK47_029450</name>
</gene>
<organism evidence="2 3">
    <name type="scientific">Chionoecetes opilio</name>
    <name type="common">Atlantic snow crab</name>
    <name type="synonym">Cancer opilio</name>
    <dbReference type="NCBI Taxonomy" id="41210"/>
    <lineage>
        <taxon>Eukaryota</taxon>
        <taxon>Metazoa</taxon>
        <taxon>Ecdysozoa</taxon>
        <taxon>Arthropoda</taxon>
        <taxon>Crustacea</taxon>
        <taxon>Multicrustacea</taxon>
        <taxon>Malacostraca</taxon>
        <taxon>Eumalacostraca</taxon>
        <taxon>Eucarida</taxon>
        <taxon>Decapoda</taxon>
        <taxon>Pleocyemata</taxon>
        <taxon>Brachyura</taxon>
        <taxon>Eubrachyura</taxon>
        <taxon>Majoidea</taxon>
        <taxon>Majidae</taxon>
        <taxon>Chionoecetes</taxon>
    </lineage>
</organism>
<accession>A0A8J4YKM4</accession>
<dbReference type="Pfam" id="PF10239">
    <property type="entry name" value="DUF2465"/>
    <property type="match status" value="1"/>
</dbReference>
<comment type="similarity">
    <text evidence="1">Belongs to the FAM98 family.</text>
</comment>
<dbReference type="InterPro" id="IPR018797">
    <property type="entry name" value="FAM98"/>
</dbReference>
<sequence length="146" mass="15655">METDILDSLEDLGYSGELGEEGGLRKAVEGPDGGARCLGYTSLIAWVTGELRTLSSLEEMVNATTDVDEHSSFLMELSSFLKEIGCPHSQMTEGAVSQRLASPEDRLLLIDFLLGELMAARMISEAKPDSAMTVEMVGSSVYLACG</sequence>
<keyword evidence="3" id="KW-1185">Reference proteome</keyword>
<dbReference type="OrthoDB" id="7384492at2759"/>
<evidence type="ECO:0000313" key="3">
    <source>
        <dbReference type="Proteomes" id="UP000770661"/>
    </source>
</evidence>
<comment type="caution">
    <text evidence="2">The sequence shown here is derived from an EMBL/GenBank/DDBJ whole genome shotgun (WGS) entry which is preliminary data.</text>
</comment>